<dbReference type="Gene3D" id="3.40.50.720">
    <property type="entry name" value="NAD(P)-binding Rossmann-like Domain"/>
    <property type="match status" value="1"/>
</dbReference>
<dbReference type="NCBIfam" id="TIGR01179">
    <property type="entry name" value="galE"/>
    <property type="match status" value="1"/>
</dbReference>
<dbReference type="EC" id="5.1.3.2" evidence="5 9"/>
<comment type="pathway">
    <text evidence="3 9">Carbohydrate metabolism; galactose metabolism.</text>
</comment>
<evidence type="ECO:0000256" key="8">
    <source>
        <dbReference type="ARBA" id="ARBA00023235"/>
    </source>
</evidence>
<dbReference type="CDD" id="cd05247">
    <property type="entry name" value="UDP_G4E_1_SDR_e"/>
    <property type="match status" value="1"/>
</dbReference>
<comment type="similarity">
    <text evidence="4 9">Belongs to the NAD(P)-dependent epimerase/dehydratase family.</text>
</comment>
<comment type="subunit">
    <text evidence="9">Homodimer.</text>
</comment>
<sequence length="348" mass="37926">METKGKIVVTGGAGYIGSHAVVELFAAGYEPIIIDNFVNSQESALAGIQEIINSPVKCHKIDCTDKEALRQVFQEEGTILGVIHFAAYKAVGESVKEPLKYYHNNVGSLVALLEVMTEFNVNKLVFSSSCTVYGIPDQLPVTEATPVKKANSPYGNTKQICEDILSDLAHSGSSPIYSIALRYFNPVGAHPSAKIGELPLGVPNNLVPFITQTAMGIREKLTVFGNDYDTPDGSNIRDYIHVVDLAKAHVVAIDRLVQNKGEQIEFFNIGTGQGNSVLEVIHTFEKVTGQKLNYVIGPRRAGDVPKIYADVTKSTQELGFKTELGLEESLKSAWDWEVNLKNKQQAAS</sequence>
<keyword evidence="9" id="KW-0119">Carbohydrate metabolism</keyword>
<evidence type="ECO:0000256" key="3">
    <source>
        <dbReference type="ARBA" id="ARBA00004947"/>
    </source>
</evidence>
<evidence type="ECO:0000256" key="6">
    <source>
        <dbReference type="ARBA" id="ARBA00018569"/>
    </source>
</evidence>
<proteinExistence type="inferred from homology"/>
<dbReference type="Pfam" id="PF16363">
    <property type="entry name" value="GDP_Man_Dehyd"/>
    <property type="match status" value="1"/>
</dbReference>
<reference evidence="11 12" key="1">
    <citation type="journal article" date="2018" name="Int. J. Syst. Evol. Microbiol.">
        <title>Adhaeribacter swui sp. nov., isolated from wet mud.</title>
        <authorList>
            <person name="Kim D.U."/>
            <person name="Kim K.W."/>
            <person name="Kang M.S."/>
            <person name="Kim J.Y."/>
            <person name="Jang J.H."/>
            <person name="Kim M.K."/>
        </authorList>
    </citation>
    <scope>NUCLEOTIDE SEQUENCE [LARGE SCALE GENOMIC DNA]</scope>
    <source>
        <strain evidence="11 12">KCTC 52873</strain>
    </source>
</reference>
<keyword evidence="8 9" id="KW-0413">Isomerase</keyword>
<evidence type="ECO:0000256" key="5">
    <source>
        <dbReference type="ARBA" id="ARBA00013189"/>
    </source>
</evidence>
<gene>
    <name evidence="11" type="primary">galE</name>
    <name evidence="11" type="ORF">HUW51_22790</name>
</gene>
<comment type="catalytic activity">
    <reaction evidence="1 9">
        <text>UDP-alpha-D-glucose = UDP-alpha-D-galactose</text>
        <dbReference type="Rhea" id="RHEA:22168"/>
        <dbReference type="ChEBI" id="CHEBI:58885"/>
        <dbReference type="ChEBI" id="CHEBI:66914"/>
        <dbReference type="EC" id="5.1.3.2"/>
    </reaction>
</comment>
<evidence type="ECO:0000256" key="7">
    <source>
        <dbReference type="ARBA" id="ARBA00023027"/>
    </source>
</evidence>
<accession>A0A7G7GE18</accession>
<evidence type="ECO:0000313" key="11">
    <source>
        <dbReference type="EMBL" id="QNF35402.1"/>
    </source>
</evidence>
<dbReference type="PRINTS" id="PR01713">
    <property type="entry name" value="NUCEPIMERASE"/>
</dbReference>
<dbReference type="Proteomes" id="UP000515237">
    <property type="component" value="Chromosome"/>
</dbReference>
<dbReference type="Gene3D" id="3.90.25.10">
    <property type="entry name" value="UDP-galactose 4-epimerase, domain 1"/>
    <property type="match status" value="1"/>
</dbReference>
<dbReference type="InterPro" id="IPR005886">
    <property type="entry name" value="UDP_G4E"/>
</dbReference>
<dbReference type="EMBL" id="CP055156">
    <property type="protein sequence ID" value="QNF35402.1"/>
    <property type="molecule type" value="Genomic_DNA"/>
</dbReference>
<keyword evidence="12" id="KW-1185">Reference proteome</keyword>
<dbReference type="RefSeq" id="WP_185271893.1">
    <property type="nucleotide sequence ID" value="NZ_CP055156.1"/>
</dbReference>
<dbReference type="UniPathway" id="UPA00214"/>
<evidence type="ECO:0000256" key="1">
    <source>
        <dbReference type="ARBA" id="ARBA00000083"/>
    </source>
</evidence>
<dbReference type="PANTHER" id="PTHR43725:SF47">
    <property type="entry name" value="UDP-GLUCOSE 4-EPIMERASE"/>
    <property type="match status" value="1"/>
</dbReference>
<evidence type="ECO:0000256" key="4">
    <source>
        <dbReference type="ARBA" id="ARBA00007637"/>
    </source>
</evidence>
<keyword evidence="7 9" id="KW-0520">NAD</keyword>
<dbReference type="GO" id="GO:0006012">
    <property type="term" value="P:galactose metabolic process"/>
    <property type="evidence" value="ECO:0007669"/>
    <property type="project" value="UniProtKB-UniPathway"/>
</dbReference>
<dbReference type="AlphaFoldDB" id="A0A7G7GE18"/>
<feature type="domain" description="NAD(P)-binding" evidence="10">
    <location>
        <begin position="9"/>
        <end position="331"/>
    </location>
</feature>
<evidence type="ECO:0000256" key="2">
    <source>
        <dbReference type="ARBA" id="ARBA00001911"/>
    </source>
</evidence>
<dbReference type="PANTHER" id="PTHR43725">
    <property type="entry name" value="UDP-GLUCOSE 4-EPIMERASE"/>
    <property type="match status" value="1"/>
</dbReference>
<dbReference type="InterPro" id="IPR016040">
    <property type="entry name" value="NAD(P)-bd_dom"/>
</dbReference>
<name>A0A7G7GE18_9BACT</name>
<dbReference type="SUPFAM" id="SSF51735">
    <property type="entry name" value="NAD(P)-binding Rossmann-fold domains"/>
    <property type="match status" value="1"/>
</dbReference>
<organism evidence="11 12">
    <name type="scientific">Adhaeribacter swui</name>
    <dbReference type="NCBI Taxonomy" id="2086471"/>
    <lineage>
        <taxon>Bacteria</taxon>
        <taxon>Pseudomonadati</taxon>
        <taxon>Bacteroidota</taxon>
        <taxon>Cytophagia</taxon>
        <taxon>Cytophagales</taxon>
        <taxon>Hymenobacteraceae</taxon>
        <taxon>Adhaeribacter</taxon>
    </lineage>
</organism>
<evidence type="ECO:0000256" key="9">
    <source>
        <dbReference type="RuleBase" id="RU366046"/>
    </source>
</evidence>
<evidence type="ECO:0000259" key="10">
    <source>
        <dbReference type="Pfam" id="PF16363"/>
    </source>
</evidence>
<dbReference type="InterPro" id="IPR036291">
    <property type="entry name" value="NAD(P)-bd_dom_sf"/>
</dbReference>
<evidence type="ECO:0000313" key="12">
    <source>
        <dbReference type="Proteomes" id="UP000515237"/>
    </source>
</evidence>
<dbReference type="GO" id="GO:0003978">
    <property type="term" value="F:UDP-glucose 4-epimerase activity"/>
    <property type="evidence" value="ECO:0007669"/>
    <property type="project" value="UniProtKB-UniRule"/>
</dbReference>
<comment type="cofactor">
    <cofactor evidence="2 9">
        <name>NAD(+)</name>
        <dbReference type="ChEBI" id="CHEBI:57540"/>
    </cofactor>
</comment>
<dbReference type="GO" id="GO:0005829">
    <property type="term" value="C:cytosol"/>
    <property type="evidence" value="ECO:0007669"/>
    <property type="project" value="TreeGrafter"/>
</dbReference>
<dbReference type="KEGG" id="aswu:HUW51_22790"/>
<protein>
    <recommendedName>
        <fullName evidence="6 9">UDP-glucose 4-epimerase</fullName>
        <ecNumber evidence="5 9">5.1.3.2</ecNumber>
    </recommendedName>
</protein>